<sequence>MNSEAENSVVGGAGGMGDGGDGGSGDGGKGDGGGEGGGGGGDGGGGDGGAGGGDGGRGGEGGRWVKAQFGGRSKPGMSDRRRTLLVVFSVNVAIRWGRSGRGSPQ</sequence>
<feature type="compositionally biased region" description="Gly residues" evidence="1">
    <location>
        <begin position="11"/>
        <end position="62"/>
    </location>
</feature>
<dbReference type="EMBL" id="BNCO01000018">
    <property type="protein sequence ID" value="GIL54510.1"/>
    <property type="molecule type" value="Genomic_DNA"/>
</dbReference>
<accession>A0A8J4B5H4</accession>
<reference evidence="2" key="1">
    <citation type="journal article" date="2021" name="Proc. Natl. Acad. Sci. U.S.A.">
        <title>Three genomes in the algal genus Volvox reveal the fate of a haploid sex-determining region after a transition to homothallism.</title>
        <authorList>
            <person name="Yamamoto K."/>
            <person name="Hamaji T."/>
            <person name="Kawai-Toyooka H."/>
            <person name="Matsuzaki R."/>
            <person name="Takahashi F."/>
            <person name="Nishimura Y."/>
            <person name="Kawachi M."/>
            <person name="Noguchi H."/>
            <person name="Minakuchi Y."/>
            <person name="Umen J.G."/>
            <person name="Toyoda A."/>
            <person name="Nozaki H."/>
        </authorList>
    </citation>
    <scope>NUCLEOTIDE SEQUENCE</scope>
    <source>
        <strain evidence="2">NIES-3780</strain>
    </source>
</reference>
<protein>
    <submittedName>
        <fullName evidence="2">Uncharacterized protein</fullName>
    </submittedName>
</protein>
<gene>
    <name evidence="2" type="ORF">Vafri_10038</name>
</gene>
<proteinExistence type="predicted"/>
<dbReference type="Proteomes" id="UP000747399">
    <property type="component" value="Unassembled WGS sequence"/>
</dbReference>
<comment type="caution">
    <text evidence="2">The sequence shown here is derived from an EMBL/GenBank/DDBJ whole genome shotgun (WGS) entry which is preliminary data.</text>
</comment>
<evidence type="ECO:0000313" key="2">
    <source>
        <dbReference type="EMBL" id="GIL54510.1"/>
    </source>
</evidence>
<name>A0A8J4B5H4_9CHLO</name>
<evidence type="ECO:0000313" key="3">
    <source>
        <dbReference type="Proteomes" id="UP000747399"/>
    </source>
</evidence>
<dbReference type="AlphaFoldDB" id="A0A8J4B5H4"/>
<keyword evidence="3" id="KW-1185">Reference proteome</keyword>
<organism evidence="2 3">
    <name type="scientific">Volvox africanus</name>
    <dbReference type="NCBI Taxonomy" id="51714"/>
    <lineage>
        <taxon>Eukaryota</taxon>
        <taxon>Viridiplantae</taxon>
        <taxon>Chlorophyta</taxon>
        <taxon>core chlorophytes</taxon>
        <taxon>Chlorophyceae</taxon>
        <taxon>CS clade</taxon>
        <taxon>Chlamydomonadales</taxon>
        <taxon>Volvocaceae</taxon>
        <taxon>Volvox</taxon>
    </lineage>
</organism>
<feature type="region of interest" description="Disordered" evidence="1">
    <location>
        <begin position="1"/>
        <end position="79"/>
    </location>
</feature>
<evidence type="ECO:0000256" key="1">
    <source>
        <dbReference type="SAM" id="MobiDB-lite"/>
    </source>
</evidence>